<keyword evidence="2" id="KW-1185">Reference proteome</keyword>
<evidence type="ECO:0000313" key="1">
    <source>
        <dbReference type="EnsemblMetazoa" id="tetur05g04620.1"/>
    </source>
</evidence>
<dbReference type="Proteomes" id="UP000015104">
    <property type="component" value="Unassembled WGS sequence"/>
</dbReference>
<dbReference type="EMBL" id="CAEY01001584">
    <property type="status" value="NOT_ANNOTATED_CDS"/>
    <property type="molecule type" value="Genomic_DNA"/>
</dbReference>
<evidence type="ECO:0000313" key="2">
    <source>
        <dbReference type="Proteomes" id="UP000015104"/>
    </source>
</evidence>
<proteinExistence type="predicted"/>
<reference evidence="2" key="1">
    <citation type="submission" date="2011-08" db="EMBL/GenBank/DDBJ databases">
        <authorList>
            <person name="Rombauts S."/>
        </authorList>
    </citation>
    <scope>NUCLEOTIDE SEQUENCE</scope>
    <source>
        <strain evidence="2">London</strain>
    </source>
</reference>
<reference evidence="1" key="2">
    <citation type="submission" date="2015-06" db="UniProtKB">
        <authorList>
            <consortium name="EnsemblMetazoa"/>
        </authorList>
    </citation>
    <scope>IDENTIFICATION</scope>
</reference>
<name>T1K511_TETUR</name>
<dbReference type="HOGENOM" id="CLU_2761038_0_0_1"/>
<dbReference type="AlphaFoldDB" id="T1K511"/>
<organism evidence="1 2">
    <name type="scientific">Tetranychus urticae</name>
    <name type="common">Two-spotted spider mite</name>
    <dbReference type="NCBI Taxonomy" id="32264"/>
    <lineage>
        <taxon>Eukaryota</taxon>
        <taxon>Metazoa</taxon>
        <taxon>Ecdysozoa</taxon>
        <taxon>Arthropoda</taxon>
        <taxon>Chelicerata</taxon>
        <taxon>Arachnida</taxon>
        <taxon>Acari</taxon>
        <taxon>Acariformes</taxon>
        <taxon>Trombidiformes</taxon>
        <taxon>Prostigmata</taxon>
        <taxon>Eleutherengona</taxon>
        <taxon>Raphignathae</taxon>
        <taxon>Tetranychoidea</taxon>
        <taxon>Tetranychidae</taxon>
        <taxon>Tetranychus</taxon>
    </lineage>
</organism>
<accession>T1K511</accession>
<protein>
    <submittedName>
        <fullName evidence="1">Uncharacterized protein</fullName>
    </submittedName>
</protein>
<sequence>MRYLAAAVGSEVISSIKVSFFKPLSVRRDIYMVDVICEQIVECDLKVRVLTSGSDWKVDIRQDVQLDHLV</sequence>
<dbReference type="EnsemblMetazoa" id="tetur05g04620.1">
    <property type="protein sequence ID" value="tetur05g04620.1"/>
    <property type="gene ID" value="tetur05g04620"/>
</dbReference>